<evidence type="ECO:0000313" key="8">
    <source>
        <dbReference type="Proteomes" id="UP001300383"/>
    </source>
</evidence>
<dbReference type="AlphaFoldDB" id="A0AAP4EZ00"/>
<keyword evidence="8" id="KW-1185">Reference proteome</keyword>
<dbReference type="Pfam" id="PF03788">
    <property type="entry name" value="LrgA"/>
    <property type="match status" value="1"/>
</dbReference>
<keyword evidence="3 6" id="KW-0812">Transmembrane</keyword>
<evidence type="ECO:0000256" key="4">
    <source>
        <dbReference type="ARBA" id="ARBA00022989"/>
    </source>
</evidence>
<feature type="transmembrane region" description="Helical" evidence="6">
    <location>
        <begin position="7"/>
        <end position="24"/>
    </location>
</feature>
<evidence type="ECO:0000256" key="1">
    <source>
        <dbReference type="ARBA" id="ARBA00004651"/>
    </source>
</evidence>
<proteinExistence type="predicted"/>
<comment type="subcellular location">
    <subcellularLocation>
        <location evidence="1">Cell membrane</location>
        <topology evidence="1">Multi-pass membrane protein</topology>
    </subcellularLocation>
</comment>
<feature type="transmembrane region" description="Helical" evidence="6">
    <location>
        <begin position="85"/>
        <end position="107"/>
    </location>
</feature>
<evidence type="ECO:0000313" key="7">
    <source>
        <dbReference type="EMBL" id="MDI9242456.1"/>
    </source>
</evidence>
<dbReference type="Proteomes" id="UP001300383">
    <property type="component" value="Unassembled WGS sequence"/>
</dbReference>
<keyword evidence="5 6" id="KW-0472">Membrane</keyword>
<dbReference type="PANTHER" id="PTHR33931">
    <property type="entry name" value="HOLIN-LIKE PROTEIN CIDA-RELATED"/>
    <property type="match status" value="1"/>
</dbReference>
<keyword evidence="2" id="KW-1003">Cell membrane</keyword>
<dbReference type="InterPro" id="IPR005538">
    <property type="entry name" value="LrgA/CidA"/>
</dbReference>
<feature type="transmembrane region" description="Helical" evidence="6">
    <location>
        <begin position="59"/>
        <end position="79"/>
    </location>
</feature>
<keyword evidence="4 6" id="KW-1133">Transmembrane helix</keyword>
<name>A0AAP4EZ00_9FIRM</name>
<feature type="transmembrane region" description="Helical" evidence="6">
    <location>
        <begin position="30"/>
        <end position="47"/>
    </location>
</feature>
<dbReference type="EMBL" id="JASGBQ010000013">
    <property type="protein sequence ID" value="MDI9242456.1"/>
    <property type="molecule type" value="Genomic_DNA"/>
</dbReference>
<evidence type="ECO:0000256" key="6">
    <source>
        <dbReference type="SAM" id="Phobius"/>
    </source>
</evidence>
<evidence type="ECO:0000256" key="5">
    <source>
        <dbReference type="ARBA" id="ARBA00023136"/>
    </source>
</evidence>
<evidence type="ECO:0000256" key="3">
    <source>
        <dbReference type="ARBA" id="ARBA00022692"/>
    </source>
</evidence>
<comment type="caution">
    <text evidence="7">The sequence shown here is derived from an EMBL/GenBank/DDBJ whole genome shotgun (WGS) entry which is preliminary data.</text>
</comment>
<dbReference type="RefSeq" id="WP_283230905.1">
    <property type="nucleotide sequence ID" value="NZ_JASGBQ010000013.1"/>
</dbReference>
<organism evidence="7 8">
    <name type="scientific">Fusibacillus kribbianus</name>
    <dbReference type="NCBI Taxonomy" id="3044208"/>
    <lineage>
        <taxon>Bacteria</taxon>
        <taxon>Bacillati</taxon>
        <taxon>Bacillota</taxon>
        <taxon>Clostridia</taxon>
        <taxon>Lachnospirales</taxon>
        <taxon>Lachnospiraceae</taxon>
        <taxon>Fusibacillus</taxon>
    </lineage>
</organism>
<sequence length="122" mass="13418">MKYIRQLAVIMAVSFVGELLNRLLPFPVPGSVYGLVLMFLCLMSGGIKLRQVEDVGDFLVKIMPILFVGPCVSLMTVVGEIADQIVPILIICIVSTVLVMAVTGWVAQAIMRKRGDREESHE</sequence>
<dbReference type="PANTHER" id="PTHR33931:SF2">
    <property type="entry name" value="HOLIN-LIKE PROTEIN CIDA"/>
    <property type="match status" value="1"/>
</dbReference>
<protein>
    <submittedName>
        <fullName evidence="7">CidA/LrgA family protein</fullName>
    </submittedName>
</protein>
<reference evidence="7 8" key="1">
    <citation type="submission" date="2023-05" db="EMBL/GenBank/DDBJ databases">
        <title>[ruminococcus] sp. nov., isolated from a pig farm feces dump.</title>
        <authorList>
            <person name="Chang Y.-H."/>
        </authorList>
    </citation>
    <scope>NUCLEOTIDE SEQUENCE [LARGE SCALE GENOMIC DNA]</scope>
    <source>
        <strain evidence="7 8">YH-rum2234</strain>
    </source>
</reference>
<gene>
    <name evidence="7" type="ORF">QJ036_08235</name>
</gene>
<evidence type="ECO:0000256" key="2">
    <source>
        <dbReference type="ARBA" id="ARBA00022475"/>
    </source>
</evidence>
<accession>A0AAP4EZ00</accession>
<dbReference type="GO" id="GO:0005886">
    <property type="term" value="C:plasma membrane"/>
    <property type="evidence" value="ECO:0007669"/>
    <property type="project" value="UniProtKB-SubCell"/>
</dbReference>